<evidence type="ECO:0000313" key="3">
    <source>
        <dbReference type="EMBL" id="MBY0756326.1"/>
    </source>
</evidence>
<reference evidence="3 4" key="1">
    <citation type="journal article" date="2021" name="Cell Host Microbe">
        <title>in vivo commensal control of Clostridioides difficile virulence.</title>
        <authorList>
            <person name="Girinathan B.P."/>
            <person name="Dibenedetto N."/>
            <person name="Worley J.N."/>
            <person name="Peltier J."/>
            <person name="Arrieta-Ortiz M.L."/>
            <person name="Rupa Christinal Immanuel S."/>
            <person name="Lavin R."/>
            <person name="Delaney M.L."/>
            <person name="Cummins C."/>
            <person name="Hoffmann M."/>
            <person name="Luo Y."/>
            <person name="Gonzalez-Escalona N."/>
            <person name="Allard M."/>
            <person name="Onderdonk A.B."/>
            <person name="Gerber G.K."/>
            <person name="Sonenshein A.L."/>
            <person name="Baliga N."/>
            <person name="Dupuy B."/>
            <person name="Bry L."/>
        </authorList>
    </citation>
    <scope>NUCLEOTIDE SEQUENCE [LARGE SCALE GENOMIC DNA]</scope>
    <source>
        <strain evidence="3 4">DSM 599</strain>
    </source>
</reference>
<comment type="caution">
    <text evidence="3">The sequence shown here is derived from an EMBL/GenBank/DDBJ whole genome shotgun (WGS) entry which is preliminary data.</text>
</comment>
<evidence type="ECO:0000259" key="2">
    <source>
        <dbReference type="Pfam" id="PF21537"/>
    </source>
</evidence>
<feature type="domain" description="DUF1980" evidence="2">
    <location>
        <begin position="126"/>
        <end position="246"/>
    </location>
</feature>
<dbReference type="PANTHER" id="PTHR40047:SF1">
    <property type="entry name" value="UPF0703 PROTEIN YCGQ"/>
    <property type="match status" value="1"/>
</dbReference>
<evidence type="ECO:0000256" key="1">
    <source>
        <dbReference type="SAM" id="Phobius"/>
    </source>
</evidence>
<dbReference type="Proteomes" id="UP001299068">
    <property type="component" value="Unassembled WGS sequence"/>
</dbReference>
<keyword evidence="1" id="KW-1133">Transmembrane helix</keyword>
<proteinExistence type="predicted"/>
<accession>A0ABS7KZT6</accession>
<sequence length="247" mass="29661">MRLNKRELIDFMIMFLITSIFYYLIIADKIDVFLNPRMNKYIIFAFIIFLALTINQFFNAFTINTFRTVRRGNLIFFVLIFIFIYPIYKNNLREKLIDEKVNKELVYEKDNFDKIYRITKNNKFDLNNKNDENKMVLNSDNYSRLFQQLMQNPSSYKGEKIQTEGFIYKQKNFKNDKFVIAREVMTCCIADIQIAGPMCQYDKTVDLKENDWFRIEGTIDIKDNMPIIKVEKLTSVIKPKSEYIYPN</sequence>
<feature type="transmembrane region" description="Helical" evidence="1">
    <location>
        <begin position="7"/>
        <end position="26"/>
    </location>
</feature>
<dbReference type="Pfam" id="PF21537">
    <property type="entry name" value="DUF1980_C"/>
    <property type="match status" value="1"/>
</dbReference>
<name>A0ABS7KZT6_CLOSR</name>
<protein>
    <submittedName>
        <fullName evidence="3">TIGR03943 family protein</fullName>
    </submittedName>
</protein>
<dbReference type="PANTHER" id="PTHR40047">
    <property type="entry name" value="UPF0703 PROTEIN YCGQ"/>
    <property type="match status" value="1"/>
</dbReference>
<gene>
    <name evidence="3" type="ORF">K5V21_12795</name>
</gene>
<feature type="transmembrane region" description="Helical" evidence="1">
    <location>
        <begin position="41"/>
        <end position="60"/>
    </location>
</feature>
<feature type="transmembrane region" description="Helical" evidence="1">
    <location>
        <begin position="72"/>
        <end position="88"/>
    </location>
</feature>
<dbReference type="RefSeq" id="WP_221861582.1">
    <property type="nucleotide sequence ID" value="NZ_JAIKTU010000010.1"/>
</dbReference>
<organism evidence="3 4">
    <name type="scientific">Clostridium sardiniense</name>
    <name type="common">Clostridium absonum</name>
    <dbReference type="NCBI Taxonomy" id="29369"/>
    <lineage>
        <taxon>Bacteria</taxon>
        <taxon>Bacillati</taxon>
        <taxon>Bacillota</taxon>
        <taxon>Clostridia</taxon>
        <taxon>Eubacteriales</taxon>
        <taxon>Clostridiaceae</taxon>
        <taxon>Clostridium</taxon>
    </lineage>
</organism>
<evidence type="ECO:0000313" key="4">
    <source>
        <dbReference type="Proteomes" id="UP001299068"/>
    </source>
</evidence>
<dbReference type="InterPro" id="IPR015402">
    <property type="entry name" value="DUF1980"/>
</dbReference>
<dbReference type="EMBL" id="JAIKTU010000010">
    <property type="protein sequence ID" value="MBY0756326.1"/>
    <property type="molecule type" value="Genomic_DNA"/>
</dbReference>
<keyword evidence="4" id="KW-1185">Reference proteome</keyword>
<dbReference type="InterPro" id="IPR048447">
    <property type="entry name" value="DUF1980_C"/>
</dbReference>
<dbReference type="NCBIfam" id="TIGR03943">
    <property type="entry name" value="TIGR03943 family putative permease subunit"/>
    <property type="match status" value="1"/>
</dbReference>
<keyword evidence="1" id="KW-0812">Transmembrane</keyword>
<dbReference type="InterPro" id="IPR052955">
    <property type="entry name" value="UPF0703_membrane_permease"/>
</dbReference>
<keyword evidence="1" id="KW-0472">Membrane</keyword>